<evidence type="ECO:0000256" key="2">
    <source>
        <dbReference type="ARBA" id="ARBA00022448"/>
    </source>
</evidence>
<dbReference type="RefSeq" id="WP_020517179.1">
    <property type="nucleotide sequence ID" value="NZ_JBIAZU010000008.1"/>
</dbReference>
<dbReference type="Gene3D" id="3.40.190.10">
    <property type="entry name" value="Periplasmic binding protein-like II"/>
    <property type="match status" value="2"/>
</dbReference>
<sequence length="330" mass="34722">MTRRADGKRATTRTRIGLVVVATTAILAAVAGCSGDDSPLPSSTLGQAAPATTAPAQAAPDTSCNPRASLKPTGALPQPGHMPAGSYMAEIQKNGRLVLGTSQDTLLFSSRNPFTGKVEGFDVDMGRQIAEAIFGNPDKIQIKVIPYDKRVSSAADGSVDIVADTMTANCARWKDVNFSSIYYEAGQRVLVSSDSPAKRIEDLGGKKVCAASGSTSLGNIGKIASKPIPVAKATFGDCLVAFQQNEVEAISTDDTILAGMAAQDPYAKVVGPKFTQEPYGMAMSKDHPEFTQFVNAVLAKNRANGTWTATYNRWLGDFGTAPAPPVAQYR</sequence>
<evidence type="ECO:0000256" key="4">
    <source>
        <dbReference type="RuleBase" id="RU003744"/>
    </source>
</evidence>
<feature type="compositionally biased region" description="Low complexity" evidence="5">
    <location>
        <begin position="47"/>
        <end position="60"/>
    </location>
</feature>
<protein>
    <submittedName>
        <fullName evidence="7">Glutamate ABC transporter substrate-binding protein</fullName>
    </submittedName>
</protein>
<comment type="caution">
    <text evidence="7">The sequence shown here is derived from an EMBL/GenBank/DDBJ whole genome shotgun (WGS) entry which is preliminary data.</text>
</comment>
<dbReference type="InterPro" id="IPR051455">
    <property type="entry name" value="Bact_solute-bind_prot3"/>
</dbReference>
<dbReference type="PANTHER" id="PTHR30085:SF6">
    <property type="entry name" value="ABC TRANSPORTER GLUTAMINE-BINDING PROTEIN GLNH"/>
    <property type="match status" value="1"/>
</dbReference>
<reference evidence="7 8" key="1">
    <citation type="submission" date="2024-10" db="EMBL/GenBank/DDBJ databases">
        <title>The Natural Products Discovery Center: Release of the First 8490 Sequenced Strains for Exploring Actinobacteria Biosynthetic Diversity.</title>
        <authorList>
            <person name="Kalkreuter E."/>
            <person name="Kautsar S.A."/>
            <person name="Yang D."/>
            <person name="Bader C.D."/>
            <person name="Teijaro C.N."/>
            <person name="Fluegel L."/>
            <person name="Davis C.M."/>
            <person name="Simpson J.R."/>
            <person name="Lauterbach L."/>
            <person name="Steele A.D."/>
            <person name="Gui C."/>
            <person name="Meng S."/>
            <person name="Li G."/>
            <person name="Viehrig K."/>
            <person name="Ye F."/>
            <person name="Su P."/>
            <person name="Kiefer A.F."/>
            <person name="Nichols A."/>
            <person name="Cepeda A.J."/>
            <person name="Yan W."/>
            <person name="Fan B."/>
            <person name="Jiang Y."/>
            <person name="Adhikari A."/>
            <person name="Zheng C.-J."/>
            <person name="Schuster L."/>
            <person name="Cowan T.M."/>
            <person name="Smanski M.J."/>
            <person name="Chevrette M.G."/>
            <person name="De Carvalho L.P.S."/>
            <person name="Shen B."/>
        </authorList>
    </citation>
    <scope>NUCLEOTIDE SEQUENCE [LARGE SCALE GENOMIC DNA]</scope>
    <source>
        <strain evidence="7 8">NPDC000087</strain>
    </source>
</reference>
<dbReference type="Pfam" id="PF00497">
    <property type="entry name" value="SBP_bac_3"/>
    <property type="match status" value="1"/>
</dbReference>
<dbReference type="PANTHER" id="PTHR30085">
    <property type="entry name" value="AMINO ACID ABC TRANSPORTER PERMEASE"/>
    <property type="match status" value="1"/>
</dbReference>
<accession>A0ABW6WV11</accession>
<dbReference type="CDD" id="cd13690">
    <property type="entry name" value="PBP2_GluB"/>
    <property type="match status" value="1"/>
</dbReference>
<evidence type="ECO:0000256" key="5">
    <source>
        <dbReference type="SAM" id="MobiDB-lite"/>
    </source>
</evidence>
<evidence type="ECO:0000259" key="6">
    <source>
        <dbReference type="SMART" id="SM00062"/>
    </source>
</evidence>
<evidence type="ECO:0000256" key="1">
    <source>
        <dbReference type="ARBA" id="ARBA00010333"/>
    </source>
</evidence>
<keyword evidence="2" id="KW-0813">Transport</keyword>
<gene>
    <name evidence="7" type="ORF">ACFY35_43825</name>
</gene>
<organism evidence="7 8">
    <name type="scientific">Paractinoplanes globisporus</name>
    <dbReference type="NCBI Taxonomy" id="113565"/>
    <lineage>
        <taxon>Bacteria</taxon>
        <taxon>Bacillati</taxon>
        <taxon>Actinomycetota</taxon>
        <taxon>Actinomycetes</taxon>
        <taxon>Micromonosporales</taxon>
        <taxon>Micromonosporaceae</taxon>
        <taxon>Paractinoplanes</taxon>
    </lineage>
</organism>
<evidence type="ECO:0000313" key="8">
    <source>
        <dbReference type="Proteomes" id="UP001602245"/>
    </source>
</evidence>
<dbReference type="SUPFAM" id="SSF53850">
    <property type="entry name" value="Periplasmic binding protein-like II"/>
    <property type="match status" value="1"/>
</dbReference>
<feature type="domain" description="Solute-binding protein family 3/N-terminal" evidence="6">
    <location>
        <begin position="96"/>
        <end position="318"/>
    </location>
</feature>
<comment type="similarity">
    <text evidence="1 4">Belongs to the bacterial solute-binding protein 3 family.</text>
</comment>
<dbReference type="InterPro" id="IPR001638">
    <property type="entry name" value="Solute-binding_3/MltF_N"/>
</dbReference>
<evidence type="ECO:0000256" key="3">
    <source>
        <dbReference type="ARBA" id="ARBA00022729"/>
    </source>
</evidence>
<keyword evidence="8" id="KW-1185">Reference proteome</keyword>
<name>A0ABW6WV11_9ACTN</name>
<dbReference type="InterPro" id="IPR018313">
    <property type="entry name" value="SBP_3_CS"/>
</dbReference>
<dbReference type="PROSITE" id="PS01039">
    <property type="entry name" value="SBP_BACTERIAL_3"/>
    <property type="match status" value="1"/>
</dbReference>
<dbReference type="Proteomes" id="UP001602245">
    <property type="component" value="Unassembled WGS sequence"/>
</dbReference>
<feature type="region of interest" description="Disordered" evidence="5">
    <location>
        <begin position="37"/>
        <end position="86"/>
    </location>
</feature>
<proteinExistence type="inferred from homology"/>
<evidence type="ECO:0000313" key="7">
    <source>
        <dbReference type="EMBL" id="MFF5296410.1"/>
    </source>
</evidence>
<dbReference type="PROSITE" id="PS51257">
    <property type="entry name" value="PROKAR_LIPOPROTEIN"/>
    <property type="match status" value="1"/>
</dbReference>
<keyword evidence="3" id="KW-0732">Signal</keyword>
<dbReference type="EMBL" id="JBIAZU010000008">
    <property type="protein sequence ID" value="MFF5296410.1"/>
    <property type="molecule type" value="Genomic_DNA"/>
</dbReference>
<dbReference type="SMART" id="SM00062">
    <property type="entry name" value="PBPb"/>
    <property type="match status" value="1"/>
</dbReference>